<name>A0A8H3TPK0_9TREE</name>
<dbReference type="Pfam" id="PF11093">
    <property type="entry name" value="Mitochondr_Som1"/>
    <property type="match status" value="1"/>
</dbReference>
<dbReference type="OrthoDB" id="3983163at2759"/>
<dbReference type="AlphaFoldDB" id="A0A8H3TPK0"/>
<dbReference type="Proteomes" id="UP000620104">
    <property type="component" value="Unassembled WGS sequence"/>
</dbReference>
<dbReference type="InterPro" id="IPR024645">
    <property type="entry name" value="Mitochondr_Som1"/>
</dbReference>
<comment type="caution">
    <text evidence="1">The sequence shown here is derived from an EMBL/GenBank/DDBJ whole genome shotgun (WGS) entry which is preliminary data.</text>
</comment>
<evidence type="ECO:0000313" key="2">
    <source>
        <dbReference type="Proteomes" id="UP000620104"/>
    </source>
</evidence>
<dbReference type="GO" id="GO:0042720">
    <property type="term" value="C:mitochondrial inner membrane peptidase complex"/>
    <property type="evidence" value="ECO:0007669"/>
    <property type="project" value="InterPro"/>
</dbReference>
<keyword evidence="2" id="KW-1185">Reference proteome</keyword>
<organism evidence="1 2">
    <name type="scientific">Naganishia liquefaciens</name>
    <dbReference type="NCBI Taxonomy" id="104408"/>
    <lineage>
        <taxon>Eukaryota</taxon>
        <taxon>Fungi</taxon>
        <taxon>Dikarya</taxon>
        <taxon>Basidiomycota</taxon>
        <taxon>Agaricomycotina</taxon>
        <taxon>Tremellomycetes</taxon>
        <taxon>Filobasidiales</taxon>
        <taxon>Filobasidiaceae</taxon>
        <taxon>Naganishia</taxon>
    </lineage>
</organism>
<sequence length="100" mass="11224">MTDPPPPPPPPPPPHPPCRLFTITQYECSPSNDRITCWPLERLFRQCGKDGPAVEVTHLVEPSRDDPERPVIPEHALSKLPRGRMWRDVAVESAVSAARE</sequence>
<protein>
    <submittedName>
        <fullName evidence="1">Uncharacterized protein</fullName>
    </submittedName>
</protein>
<dbReference type="EMBL" id="BLZA01000009">
    <property type="protein sequence ID" value="GHJ84588.1"/>
    <property type="molecule type" value="Genomic_DNA"/>
</dbReference>
<gene>
    <name evidence="1" type="ORF">NliqN6_0990</name>
</gene>
<evidence type="ECO:0000313" key="1">
    <source>
        <dbReference type="EMBL" id="GHJ84588.1"/>
    </source>
</evidence>
<proteinExistence type="predicted"/>
<accession>A0A8H3TPK0</accession>
<reference evidence="1" key="1">
    <citation type="submission" date="2020-07" db="EMBL/GenBank/DDBJ databases">
        <title>Draft Genome Sequence of a Deep-Sea Yeast, Naganishia (Cryptococcus) liquefaciens strain N6.</title>
        <authorList>
            <person name="Han Y.W."/>
            <person name="Kajitani R."/>
            <person name="Morimoto H."/>
            <person name="Parhat M."/>
            <person name="Tsubouchi H."/>
            <person name="Bakenova O."/>
            <person name="Ogata M."/>
            <person name="Argunhan B."/>
            <person name="Aoki R."/>
            <person name="Kajiwara S."/>
            <person name="Itoh T."/>
            <person name="Iwasaki H."/>
        </authorList>
    </citation>
    <scope>NUCLEOTIDE SEQUENCE</scope>
    <source>
        <strain evidence="1">N6</strain>
    </source>
</reference>